<dbReference type="CDD" id="cd05233">
    <property type="entry name" value="SDR_c"/>
    <property type="match status" value="1"/>
</dbReference>
<dbReference type="Pfam" id="PF13561">
    <property type="entry name" value="adh_short_C2"/>
    <property type="match status" value="1"/>
</dbReference>
<dbReference type="Gene3D" id="3.40.50.720">
    <property type="entry name" value="NAD(P)-binding Rossmann-like Domain"/>
    <property type="match status" value="1"/>
</dbReference>
<sequence length="246" mass="25014">MSAWVLITGGSRGIGAATALRCAAAGWDVAINYAQDSAAAQALAARLQGLGRRALALQADVADEAQVAAMFERLDAEGGRLAGLVNNAGIVAPAARLESMAPARWRRLFDVNVIGTLLCCQQAARRMSTARGGAGGAIVNLSSRAAEFGSAGIYVDYAATKGAVDTLTKGLARELIGEGIRVNGVRPGIIETDIHAASGMDAAAAAATIPIQRLGRADEVAEAIAWLLSDAASYTVGALLDVAGGR</sequence>
<keyword evidence="2" id="KW-0560">Oxidoreductase</keyword>
<name>A0ABW7H9C7_9BURK</name>
<evidence type="ECO:0000313" key="4">
    <source>
        <dbReference type="Proteomes" id="UP001606134"/>
    </source>
</evidence>
<proteinExistence type="inferred from homology"/>
<dbReference type="PRINTS" id="PR00080">
    <property type="entry name" value="SDRFAMILY"/>
</dbReference>
<dbReference type="EMBL" id="JBIGIC010000003">
    <property type="protein sequence ID" value="MFG6486515.1"/>
    <property type="molecule type" value="Genomic_DNA"/>
</dbReference>
<protein>
    <submittedName>
        <fullName evidence="3">SDR family oxidoreductase</fullName>
    </submittedName>
</protein>
<dbReference type="PANTHER" id="PTHR48107">
    <property type="entry name" value="NADPH-DEPENDENT ALDEHYDE REDUCTASE-LIKE PROTEIN, CHLOROPLASTIC-RELATED"/>
    <property type="match status" value="1"/>
</dbReference>
<keyword evidence="4" id="KW-1185">Reference proteome</keyword>
<reference evidence="3 4" key="1">
    <citation type="submission" date="2024-08" db="EMBL/GenBank/DDBJ databases">
        <authorList>
            <person name="Lu H."/>
        </authorList>
    </citation>
    <scope>NUCLEOTIDE SEQUENCE [LARGE SCALE GENOMIC DNA]</scope>
    <source>
        <strain evidence="3 4">BYS78W</strain>
    </source>
</reference>
<evidence type="ECO:0000256" key="2">
    <source>
        <dbReference type="ARBA" id="ARBA00023002"/>
    </source>
</evidence>
<comment type="similarity">
    <text evidence="1">Belongs to the short-chain dehydrogenases/reductases (SDR) family.</text>
</comment>
<dbReference type="PANTHER" id="PTHR48107:SF7">
    <property type="entry name" value="RE15974P"/>
    <property type="match status" value="1"/>
</dbReference>
<dbReference type="RefSeq" id="WP_394407659.1">
    <property type="nucleotide sequence ID" value="NZ_JBIGIC010000003.1"/>
</dbReference>
<dbReference type="Proteomes" id="UP001606134">
    <property type="component" value="Unassembled WGS sequence"/>
</dbReference>
<evidence type="ECO:0000256" key="1">
    <source>
        <dbReference type="ARBA" id="ARBA00006484"/>
    </source>
</evidence>
<comment type="caution">
    <text evidence="3">The sequence shown here is derived from an EMBL/GenBank/DDBJ whole genome shotgun (WGS) entry which is preliminary data.</text>
</comment>
<dbReference type="InterPro" id="IPR036291">
    <property type="entry name" value="NAD(P)-bd_dom_sf"/>
</dbReference>
<evidence type="ECO:0000313" key="3">
    <source>
        <dbReference type="EMBL" id="MFG6486515.1"/>
    </source>
</evidence>
<gene>
    <name evidence="3" type="ORF">ACG04R_07535</name>
</gene>
<dbReference type="SUPFAM" id="SSF51735">
    <property type="entry name" value="NAD(P)-binding Rossmann-fold domains"/>
    <property type="match status" value="1"/>
</dbReference>
<dbReference type="InterPro" id="IPR002347">
    <property type="entry name" value="SDR_fam"/>
</dbReference>
<organism evidence="3 4">
    <name type="scientific">Pelomonas candidula</name>
    <dbReference type="NCBI Taxonomy" id="3299025"/>
    <lineage>
        <taxon>Bacteria</taxon>
        <taxon>Pseudomonadati</taxon>
        <taxon>Pseudomonadota</taxon>
        <taxon>Betaproteobacteria</taxon>
        <taxon>Burkholderiales</taxon>
        <taxon>Sphaerotilaceae</taxon>
        <taxon>Roseateles</taxon>
    </lineage>
</organism>
<dbReference type="PRINTS" id="PR00081">
    <property type="entry name" value="GDHRDH"/>
</dbReference>
<accession>A0ABW7H9C7</accession>